<dbReference type="RefSeq" id="WP_124195155.1">
    <property type="nucleotide sequence ID" value="NZ_REGA01000005.1"/>
</dbReference>
<keyword evidence="7" id="KW-1185">Reference proteome</keyword>
<evidence type="ECO:0000256" key="2">
    <source>
        <dbReference type="ARBA" id="ARBA00023125"/>
    </source>
</evidence>
<feature type="domain" description="HTH iclR-type" evidence="4">
    <location>
        <begin position="11"/>
        <end position="70"/>
    </location>
</feature>
<dbReference type="InterPro" id="IPR014757">
    <property type="entry name" value="Tscrpt_reg_IclR_C"/>
</dbReference>
<dbReference type="Pfam" id="PF09339">
    <property type="entry name" value="HTH_IclR"/>
    <property type="match status" value="1"/>
</dbReference>
<dbReference type="Pfam" id="PF01614">
    <property type="entry name" value="IclR_C"/>
    <property type="match status" value="1"/>
</dbReference>
<comment type="caution">
    <text evidence="6">The sequence shown here is derived from an EMBL/GenBank/DDBJ whole genome shotgun (WGS) entry which is preliminary data.</text>
</comment>
<accession>A0A3N6MM06</accession>
<dbReference type="GO" id="GO:0045892">
    <property type="term" value="P:negative regulation of DNA-templated transcription"/>
    <property type="evidence" value="ECO:0007669"/>
    <property type="project" value="TreeGrafter"/>
</dbReference>
<dbReference type="InterPro" id="IPR036388">
    <property type="entry name" value="WH-like_DNA-bd_sf"/>
</dbReference>
<dbReference type="SMART" id="SM00346">
    <property type="entry name" value="HTH_ICLR"/>
    <property type="match status" value="1"/>
</dbReference>
<reference evidence="6 7" key="1">
    <citation type="submission" date="2018-10" db="EMBL/GenBank/DDBJ databases">
        <title>Natrarchaeobius chitinivorans gen. nov., sp. nov., and Natrarchaeobius haloalkaliphilus sp. nov., alkaliphilic, chitin-utilizing haloarchaea from hypersaline alkaline lakes.</title>
        <authorList>
            <person name="Sorokin D.Y."/>
            <person name="Elcheninov A.G."/>
            <person name="Kostrikina N.A."/>
            <person name="Bale N.J."/>
            <person name="Sinninghe Damste J.S."/>
            <person name="Khijniak T.V."/>
            <person name="Kublanov I.V."/>
            <person name="Toshchakov S.V."/>
        </authorList>
    </citation>
    <scope>NUCLEOTIDE SEQUENCE [LARGE SCALE GENOMIC DNA]</scope>
    <source>
        <strain evidence="6 7">AArcht4T</strain>
    </source>
</reference>
<dbReference type="PROSITE" id="PS51078">
    <property type="entry name" value="ICLR_ED"/>
    <property type="match status" value="1"/>
</dbReference>
<evidence type="ECO:0000259" key="4">
    <source>
        <dbReference type="PROSITE" id="PS51077"/>
    </source>
</evidence>
<keyword evidence="2" id="KW-0238">DNA-binding</keyword>
<dbReference type="AlphaFoldDB" id="A0A3N6MM06"/>
<dbReference type="PROSITE" id="PS51077">
    <property type="entry name" value="HTH_ICLR"/>
    <property type="match status" value="1"/>
</dbReference>
<dbReference type="SUPFAM" id="SSF46785">
    <property type="entry name" value="Winged helix' DNA-binding domain"/>
    <property type="match status" value="1"/>
</dbReference>
<dbReference type="InterPro" id="IPR050707">
    <property type="entry name" value="HTH_MetabolicPath_Reg"/>
</dbReference>
<dbReference type="Gene3D" id="1.10.10.10">
    <property type="entry name" value="Winged helix-like DNA-binding domain superfamily/Winged helix DNA-binding domain"/>
    <property type="match status" value="1"/>
</dbReference>
<evidence type="ECO:0000313" key="6">
    <source>
        <dbReference type="EMBL" id="RQG95446.1"/>
    </source>
</evidence>
<keyword evidence="1" id="KW-0805">Transcription regulation</keyword>
<gene>
    <name evidence="6" type="ORF">EA473_08250</name>
</gene>
<evidence type="ECO:0000256" key="3">
    <source>
        <dbReference type="ARBA" id="ARBA00023163"/>
    </source>
</evidence>
<dbReference type="EMBL" id="REGA01000005">
    <property type="protein sequence ID" value="RQG95446.1"/>
    <property type="molecule type" value="Genomic_DNA"/>
</dbReference>
<dbReference type="PANTHER" id="PTHR30136">
    <property type="entry name" value="HELIX-TURN-HELIX TRANSCRIPTIONAL REGULATOR, ICLR FAMILY"/>
    <property type="match status" value="1"/>
</dbReference>
<evidence type="ECO:0000256" key="1">
    <source>
        <dbReference type="ARBA" id="ARBA00023015"/>
    </source>
</evidence>
<dbReference type="GO" id="GO:0003677">
    <property type="term" value="F:DNA binding"/>
    <property type="evidence" value="ECO:0007669"/>
    <property type="project" value="UniProtKB-KW"/>
</dbReference>
<dbReference type="Gene3D" id="3.30.450.40">
    <property type="match status" value="1"/>
</dbReference>
<dbReference type="InterPro" id="IPR036390">
    <property type="entry name" value="WH_DNA-bd_sf"/>
</dbReference>
<sequence length="256" mass="28873">MGNDANSQHQIKALQKAFKIVESIDRLGSATLAEISRDVELPKTTVYRHLATLKESGYIAQTQDEYQLSYRFLEYGIRRRSRDPVYAVAKESMNTLAEDTGERVWCVVKEGPHCVYVYKVEGKYPISTDIHIGQRRELHPYAAGKAILAFQPQEHIDAILDNADLIPRTENTITDRDTLLDELETIRERGYAVNREESIKGLRGVGAPIRNEYDEVHASLSIAGAANRMLGDRLTQEIPEMLLGAVNDIELGLRHP</sequence>
<dbReference type="PANTHER" id="PTHR30136:SF35">
    <property type="entry name" value="HTH-TYPE TRANSCRIPTIONAL REGULATOR RV1719"/>
    <property type="match status" value="1"/>
</dbReference>
<dbReference type="InterPro" id="IPR011991">
    <property type="entry name" value="ArsR-like_HTH"/>
</dbReference>
<proteinExistence type="predicted"/>
<dbReference type="InterPro" id="IPR029016">
    <property type="entry name" value="GAF-like_dom_sf"/>
</dbReference>
<protein>
    <submittedName>
        <fullName evidence="6">IclR family transcriptional regulator</fullName>
    </submittedName>
</protein>
<name>A0A3N6MM06_NATCH</name>
<dbReference type="GO" id="GO:0003700">
    <property type="term" value="F:DNA-binding transcription factor activity"/>
    <property type="evidence" value="ECO:0007669"/>
    <property type="project" value="TreeGrafter"/>
</dbReference>
<evidence type="ECO:0000259" key="5">
    <source>
        <dbReference type="PROSITE" id="PS51078"/>
    </source>
</evidence>
<organism evidence="6 7">
    <name type="scientific">Natrarchaeobius chitinivorans</name>
    <dbReference type="NCBI Taxonomy" id="1679083"/>
    <lineage>
        <taxon>Archaea</taxon>
        <taxon>Methanobacteriati</taxon>
        <taxon>Methanobacteriota</taxon>
        <taxon>Stenosarchaea group</taxon>
        <taxon>Halobacteria</taxon>
        <taxon>Halobacteriales</taxon>
        <taxon>Natrialbaceae</taxon>
        <taxon>Natrarchaeobius</taxon>
    </lineage>
</organism>
<dbReference type="OrthoDB" id="14763at2157"/>
<dbReference type="CDD" id="cd00090">
    <property type="entry name" value="HTH_ARSR"/>
    <property type="match status" value="1"/>
</dbReference>
<feature type="domain" description="IclR-ED" evidence="5">
    <location>
        <begin position="71"/>
        <end position="255"/>
    </location>
</feature>
<evidence type="ECO:0000313" key="7">
    <source>
        <dbReference type="Proteomes" id="UP000282323"/>
    </source>
</evidence>
<dbReference type="Proteomes" id="UP000282323">
    <property type="component" value="Unassembled WGS sequence"/>
</dbReference>
<keyword evidence="3" id="KW-0804">Transcription</keyword>
<dbReference type="InterPro" id="IPR005471">
    <property type="entry name" value="Tscrpt_reg_IclR_N"/>
</dbReference>
<dbReference type="SUPFAM" id="SSF55781">
    <property type="entry name" value="GAF domain-like"/>
    <property type="match status" value="1"/>
</dbReference>